<dbReference type="PROSITE" id="PS51257">
    <property type="entry name" value="PROKAR_LIPOPROTEIN"/>
    <property type="match status" value="1"/>
</dbReference>
<keyword evidence="3" id="KW-1185">Reference proteome</keyword>
<dbReference type="Pfam" id="PF04972">
    <property type="entry name" value="BON"/>
    <property type="match status" value="2"/>
</dbReference>
<dbReference type="SMART" id="SM00749">
    <property type="entry name" value="BON"/>
    <property type="match status" value="2"/>
</dbReference>
<evidence type="ECO:0000313" key="3">
    <source>
        <dbReference type="Proteomes" id="UP001235760"/>
    </source>
</evidence>
<dbReference type="RefSeq" id="WP_305750129.1">
    <property type="nucleotide sequence ID" value="NZ_JAUZEE010000006.1"/>
</dbReference>
<feature type="domain" description="BON" evidence="1">
    <location>
        <begin position="58"/>
        <end position="125"/>
    </location>
</feature>
<gene>
    <name evidence="2" type="ORF">Q8X39_13115</name>
</gene>
<dbReference type="InterPro" id="IPR007055">
    <property type="entry name" value="BON_dom"/>
</dbReference>
<dbReference type="PANTHER" id="PTHR34606">
    <property type="entry name" value="BON DOMAIN-CONTAINING PROTEIN"/>
    <property type="match status" value="1"/>
</dbReference>
<comment type="caution">
    <text evidence="2">The sequence shown here is derived from an EMBL/GenBank/DDBJ whole genome shotgun (WGS) entry which is preliminary data.</text>
</comment>
<accession>A0ABT9G512</accession>
<dbReference type="PROSITE" id="PS50914">
    <property type="entry name" value="BON"/>
    <property type="match status" value="2"/>
</dbReference>
<dbReference type="EMBL" id="JAUZEE010000006">
    <property type="protein sequence ID" value="MDP4301582.1"/>
    <property type="molecule type" value="Genomic_DNA"/>
</dbReference>
<sequence length="211" mass="22611">MNVTRSMKYTPSRSLCAMLAGAGLLAALSGCAPLLIGGAALGGAMVATDRRTSGTQLEDQGIELKSQNRIRDVVGDKSHVTVTSYDRQVLLTGEVFSEADKAAIEAAVAKVENVRNVVNDLVVGWPSSASDRSRDLLLSTKVRATLVDAKDLSANAFTVLTERETVYLMGKVTEAEATRAIDLIRTISGVKKVVRLLDIITPEQLAERKPR</sequence>
<dbReference type="InterPro" id="IPR051686">
    <property type="entry name" value="Lipoprotein_DolP"/>
</dbReference>
<organism evidence="2 3">
    <name type="scientific">Leptothrix discophora</name>
    <dbReference type="NCBI Taxonomy" id="89"/>
    <lineage>
        <taxon>Bacteria</taxon>
        <taxon>Pseudomonadati</taxon>
        <taxon>Pseudomonadota</taxon>
        <taxon>Betaproteobacteria</taxon>
        <taxon>Burkholderiales</taxon>
        <taxon>Sphaerotilaceae</taxon>
        <taxon>Leptothrix</taxon>
    </lineage>
</organism>
<dbReference type="Gene3D" id="3.40.1520.20">
    <property type="match status" value="1"/>
</dbReference>
<dbReference type="InterPro" id="IPR014004">
    <property type="entry name" value="Transpt-assoc_nodulatn_dom_bac"/>
</dbReference>
<dbReference type="PANTHER" id="PTHR34606:SF15">
    <property type="entry name" value="BON DOMAIN-CONTAINING PROTEIN"/>
    <property type="match status" value="1"/>
</dbReference>
<evidence type="ECO:0000259" key="1">
    <source>
        <dbReference type="PROSITE" id="PS50914"/>
    </source>
</evidence>
<proteinExistence type="predicted"/>
<reference evidence="2 3" key="1">
    <citation type="submission" date="2023-08" db="EMBL/GenBank/DDBJ databases">
        <authorList>
            <person name="Roldan D.M."/>
            <person name="Menes R.J."/>
        </authorList>
    </citation>
    <scope>NUCLEOTIDE SEQUENCE [LARGE SCALE GENOMIC DNA]</scope>
    <source>
        <strain evidence="2 3">CCM 2812</strain>
    </source>
</reference>
<evidence type="ECO:0000313" key="2">
    <source>
        <dbReference type="EMBL" id="MDP4301582.1"/>
    </source>
</evidence>
<feature type="domain" description="BON" evidence="1">
    <location>
        <begin position="134"/>
        <end position="201"/>
    </location>
</feature>
<dbReference type="Proteomes" id="UP001235760">
    <property type="component" value="Unassembled WGS sequence"/>
</dbReference>
<protein>
    <submittedName>
        <fullName evidence="2">BON domain-containing protein</fullName>
    </submittedName>
</protein>
<name>A0ABT9G512_LEPDI</name>